<name>A0A2G5NLP9_9STAP</name>
<protein>
    <submittedName>
        <fullName evidence="1">M3 family oligoendopeptidase</fullName>
    </submittedName>
</protein>
<keyword evidence="2" id="KW-1185">Reference proteome</keyword>
<evidence type="ECO:0000313" key="1">
    <source>
        <dbReference type="EMBL" id="RAI78794.1"/>
    </source>
</evidence>
<comment type="caution">
    <text evidence="1">The sequence shown here is derived from an EMBL/GenBank/DDBJ whole genome shotgun (WGS) entry which is preliminary data.</text>
</comment>
<gene>
    <name evidence="1" type="ORF">BFS35_013590</name>
</gene>
<proteinExistence type="predicted"/>
<sequence>MTTFNDYKYVRPDLTDAKEQFTQLYTEFDQAQSVEEQIQVIDKINALRNKIDSMFNLAYVRASINTKDEFYEKERDFFDDNNGEIVYFESLYYNALNRSQFKEELKSVYGEQLFDLAELYVKQFDESIKDLLNKENKIASEYSKLVASAEIEYKGETYTFAQMGKFLESSDREERKSATLAVQNYRAGLMNQYDDIYDRLVKVRHEIAVKLGFDNFIELGYVRMRRVDYTPDMVQNYREQIKTHVVPLAQKLYQAQAERIGVDRLKVYDEPILFTDGNESPKDDAQTILENGRKMYRELSPETDEFYQFMMERELFDVEAKKGKQAGGYCTFIDDYKSPFIFSNFNGTDHDITVLTHEAGHAFQVYRSRELSVPDYLWPTHESCEIHSMSMEFFTYKWMDLFFNNADKFKYKHIGDAIQFLPYGVAVDEFQHIVYGNPEMTPKERREAWQSLEAKYLPHKDYDGIAPLIDGALWHRQGHIFESPFYYIDYTLAQVCAFQFFKRSSEDFENAWKDYLHICDIGGSLPFNKIVEAAHLKSPFKDGTLKDVMIFLENYLDQIDTSKF</sequence>
<dbReference type="RefSeq" id="WP_099580861.1">
    <property type="nucleotide sequence ID" value="NZ_MJBI02000018.1"/>
</dbReference>
<evidence type="ECO:0000313" key="2">
    <source>
        <dbReference type="Proteomes" id="UP000229523"/>
    </source>
</evidence>
<dbReference type="Proteomes" id="UP000229523">
    <property type="component" value="Unassembled WGS sequence"/>
</dbReference>
<reference evidence="1 2" key="1">
    <citation type="journal article" date="2018" name="Front. Microbiol.">
        <title>Description and Comparative Genomics of Macrococcus caseolyticus subsp. hominis subsp. nov., Macrococcus goetzii sp. nov., Macrococcus epidermidis sp. nov., and Macrococcus bohemicus sp. nov., Novel Macrococci From Human Clinical Material With Virulence Potential and Suspected Uptake of Foreign DNA by Natural Transformation.</title>
        <authorList>
            <person name="Maslanova I."/>
            <person name="Wertheimer Z."/>
            <person name="Sedlacek I."/>
            <person name="Svec P."/>
            <person name="Indrakova A."/>
            <person name="Kovarovic V."/>
            <person name="Schumann P."/>
            <person name="Sproer C."/>
            <person name="Kralova S."/>
            <person name="Sedo O."/>
            <person name="Kristofova L."/>
            <person name="Vrbovska V."/>
            <person name="Fuzik T."/>
            <person name="Petras P."/>
            <person name="Zdrahal Z."/>
            <person name="Ruzickova V."/>
            <person name="Doskar J."/>
            <person name="Pantucek R."/>
        </authorList>
    </citation>
    <scope>NUCLEOTIDE SEQUENCE [LARGE SCALE GENOMIC DNA]</scope>
    <source>
        <strain evidence="1 2">CCM 4927</strain>
    </source>
</reference>
<dbReference type="InterPro" id="IPR011976">
    <property type="entry name" value="Pept_M3B_oligopep-rel"/>
</dbReference>
<dbReference type="CDD" id="cd09606">
    <property type="entry name" value="M3B_PepF"/>
    <property type="match status" value="1"/>
</dbReference>
<dbReference type="NCBIfam" id="TIGR02289">
    <property type="entry name" value="M3_not_pepF"/>
    <property type="match status" value="1"/>
</dbReference>
<dbReference type="EMBL" id="MJBI02000018">
    <property type="protein sequence ID" value="RAI78794.1"/>
    <property type="molecule type" value="Genomic_DNA"/>
</dbReference>
<dbReference type="Gene3D" id="1.10.1370.30">
    <property type="match status" value="1"/>
</dbReference>
<accession>A0A2G5NLP9</accession>
<dbReference type="SUPFAM" id="SSF55486">
    <property type="entry name" value="Metalloproteases ('zincins'), catalytic domain"/>
    <property type="match status" value="1"/>
</dbReference>
<organism evidence="1 2">
    <name type="scientific">Macrococcoides goetzii</name>
    <dbReference type="NCBI Taxonomy" id="1891097"/>
    <lineage>
        <taxon>Bacteria</taxon>
        <taxon>Bacillati</taxon>
        <taxon>Bacillota</taxon>
        <taxon>Bacilli</taxon>
        <taxon>Bacillales</taxon>
        <taxon>Staphylococcaceae</taxon>
        <taxon>Macrococcoides</taxon>
    </lineage>
</organism>
<dbReference type="AlphaFoldDB" id="A0A2G5NLP9"/>